<name>A0A4Q7YQ15_9BACT</name>
<dbReference type="Proteomes" id="UP000292958">
    <property type="component" value="Unassembled WGS sequence"/>
</dbReference>
<dbReference type="PANTHER" id="PTHR46268:SF15">
    <property type="entry name" value="UNIVERSAL STRESS PROTEIN HP_0031"/>
    <property type="match status" value="1"/>
</dbReference>
<dbReference type="AlphaFoldDB" id="A0A4Q7YQ15"/>
<dbReference type="PANTHER" id="PTHR46268">
    <property type="entry name" value="STRESS RESPONSE PROTEIN NHAX"/>
    <property type="match status" value="1"/>
</dbReference>
<organism evidence="4 5">
    <name type="scientific">Edaphobacter modestus</name>
    <dbReference type="NCBI Taxonomy" id="388466"/>
    <lineage>
        <taxon>Bacteria</taxon>
        <taxon>Pseudomonadati</taxon>
        <taxon>Acidobacteriota</taxon>
        <taxon>Terriglobia</taxon>
        <taxon>Terriglobales</taxon>
        <taxon>Acidobacteriaceae</taxon>
        <taxon>Edaphobacter</taxon>
    </lineage>
</organism>
<evidence type="ECO:0000256" key="1">
    <source>
        <dbReference type="ARBA" id="ARBA00008791"/>
    </source>
</evidence>
<dbReference type="EMBL" id="SHKW01000001">
    <property type="protein sequence ID" value="RZU38815.1"/>
    <property type="molecule type" value="Genomic_DNA"/>
</dbReference>
<dbReference type="OrthoDB" id="9794782at2"/>
<evidence type="ECO:0000259" key="3">
    <source>
        <dbReference type="Pfam" id="PF00582"/>
    </source>
</evidence>
<comment type="similarity">
    <text evidence="1 2">Belongs to the universal stress protein A family.</text>
</comment>
<sequence length="144" mass="16013">MFSKIVVALNDFPESQRALRTAIELARVCNAELATVSILGDLPAYMSFAIVVDPSAPNTMKEDRRRAHSELHKKASLLAQEHGVRAKSSIVEGREVQAILCFLKDERADLLVIGLHQHDFYLSRLWSSVYDLAQEAPCSVLGVH</sequence>
<comment type="subcellular location">
    <subcellularLocation>
        <location evidence="2">Cytoplasm</location>
    </subcellularLocation>
</comment>
<dbReference type="InterPro" id="IPR006015">
    <property type="entry name" value="Universal_stress_UspA"/>
</dbReference>
<evidence type="ECO:0000313" key="5">
    <source>
        <dbReference type="Proteomes" id="UP000292958"/>
    </source>
</evidence>
<protein>
    <recommendedName>
        <fullName evidence="2">Universal stress protein</fullName>
    </recommendedName>
</protein>
<dbReference type="CDD" id="cd00293">
    <property type="entry name" value="USP-like"/>
    <property type="match status" value="1"/>
</dbReference>
<comment type="caution">
    <text evidence="4">The sequence shown here is derived from an EMBL/GenBank/DDBJ whole genome shotgun (WGS) entry which is preliminary data.</text>
</comment>
<reference evidence="4 5" key="1">
    <citation type="submission" date="2019-02" db="EMBL/GenBank/DDBJ databases">
        <title>Genomic Encyclopedia of Archaeal and Bacterial Type Strains, Phase II (KMG-II): from individual species to whole genera.</title>
        <authorList>
            <person name="Goeker M."/>
        </authorList>
    </citation>
    <scope>NUCLEOTIDE SEQUENCE [LARGE SCALE GENOMIC DNA]</scope>
    <source>
        <strain evidence="4 5">DSM 18101</strain>
    </source>
</reference>
<dbReference type="SUPFAM" id="SSF52402">
    <property type="entry name" value="Adenine nucleotide alpha hydrolases-like"/>
    <property type="match status" value="1"/>
</dbReference>
<keyword evidence="5" id="KW-1185">Reference proteome</keyword>
<keyword evidence="2" id="KW-0963">Cytoplasm</keyword>
<dbReference type="Gene3D" id="3.40.50.620">
    <property type="entry name" value="HUPs"/>
    <property type="match status" value="1"/>
</dbReference>
<evidence type="ECO:0000313" key="4">
    <source>
        <dbReference type="EMBL" id="RZU38815.1"/>
    </source>
</evidence>
<feature type="domain" description="UspA" evidence="3">
    <location>
        <begin position="1"/>
        <end position="143"/>
    </location>
</feature>
<dbReference type="GO" id="GO:0005737">
    <property type="term" value="C:cytoplasm"/>
    <property type="evidence" value="ECO:0007669"/>
    <property type="project" value="UniProtKB-SubCell"/>
</dbReference>
<accession>A0A4Q7YQ15</accession>
<dbReference type="InterPro" id="IPR006016">
    <property type="entry name" value="UspA"/>
</dbReference>
<dbReference type="InterPro" id="IPR014729">
    <property type="entry name" value="Rossmann-like_a/b/a_fold"/>
</dbReference>
<gene>
    <name evidence="4" type="ORF">BDD14_0096</name>
</gene>
<dbReference type="RefSeq" id="WP_130417112.1">
    <property type="nucleotide sequence ID" value="NZ_SHKW01000001.1"/>
</dbReference>
<proteinExistence type="inferred from homology"/>
<dbReference type="PIRSF" id="PIRSF006276">
    <property type="entry name" value="UspA"/>
    <property type="match status" value="1"/>
</dbReference>
<evidence type="ECO:0000256" key="2">
    <source>
        <dbReference type="PIRNR" id="PIRNR006276"/>
    </source>
</evidence>
<dbReference type="Pfam" id="PF00582">
    <property type="entry name" value="Usp"/>
    <property type="match status" value="1"/>
</dbReference>